<dbReference type="GO" id="GO:0003677">
    <property type="term" value="F:DNA binding"/>
    <property type="evidence" value="ECO:0007669"/>
    <property type="project" value="InterPro"/>
</dbReference>
<name>A0A6G7GP39_KUEST</name>
<keyword evidence="2" id="KW-0540">Nuclease</keyword>
<evidence type="ECO:0000313" key="2">
    <source>
        <dbReference type="EMBL" id="QII11201.1"/>
    </source>
</evidence>
<evidence type="ECO:0000313" key="3">
    <source>
        <dbReference type="Proteomes" id="UP000501926"/>
    </source>
</evidence>
<dbReference type="InterPro" id="IPR010744">
    <property type="entry name" value="Phage_CI_N"/>
</dbReference>
<sequence>MDFDKIIKRIKEVKKLTYDVEVANLLGYTKNAFAERKRRNSIPQDKLDLLCERENININYLLTGEGSKFKEEKGGVVSQEGIQQGDIIKYIGLLPEEQALIDKLIGILRGKNKDNRKAIIENVNAFYKTRNVDYEDDIEESELKKTS</sequence>
<evidence type="ECO:0000259" key="1">
    <source>
        <dbReference type="Pfam" id="PF07022"/>
    </source>
</evidence>
<dbReference type="GO" id="GO:0045892">
    <property type="term" value="P:negative regulation of DNA-templated transcription"/>
    <property type="evidence" value="ECO:0007669"/>
    <property type="project" value="InterPro"/>
</dbReference>
<dbReference type="EMBL" id="CP049055">
    <property type="protein sequence ID" value="QII11201.1"/>
    <property type="molecule type" value="Genomic_DNA"/>
</dbReference>
<dbReference type="Proteomes" id="UP000501926">
    <property type="component" value="Chromosome"/>
</dbReference>
<keyword evidence="2" id="KW-0378">Hydrolase</keyword>
<organism evidence="2 3">
    <name type="scientific">Kuenenia stuttgartiensis</name>
    <dbReference type="NCBI Taxonomy" id="174633"/>
    <lineage>
        <taxon>Bacteria</taxon>
        <taxon>Pseudomonadati</taxon>
        <taxon>Planctomycetota</taxon>
        <taxon>Candidatus Brocadiia</taxon>
        <taxon>Candidatus Brocadiales</taxon>
        <taxon>Candidatus Brocadiaceae</taxon>
        <taxon>Candidatus Kuenenia</taxon>
    </lineage>
</organism>
<dbReference type="GO" id="GO:0004527">
    <property type="term" value="F:exonuclease activity"/>
    <property type="evidence" value="ECO:0007669"/>
    <property type="project" value="UniProtKB-KW"/>
</dbReference>
<dbReference type="RefSeq" id="WP_164994770.1">
    <property type="nucleotide sequence ID" value="NZ_CP049055.1"/>
</dbReference>
<gene>
    <name evidence="2" type="ORF">KsCSTR_18220</name>
</gene>
<reference evidence="2 3" key="1">
    <citation type="submission" date="2020-02" db="EMBL/GenBank/DDBJ databases">
        <title>Newly sequenced genome of strain CSTR1 showed variability in Candidatus Kuenenia stuttgartiensis genomes.</title>
        <authorList>
            <person name="Ding C."/>
            <person name="Adrian L."/>
        </authorList>
    </citation>
    <scope>NUCLEOTIDE SEQUENCE [LARGE SCALE GENOMIC DNA]</scope>
    <source>
        <strain evidence="2 3">CSTR1</strain>
    </source>
</reference>
<dbReference type="AlphaFoldDB" id="A0A6G7GP39"/>
<protein>
    <submittedName>
        <fullName evidence="2">Exonuclease SbcC</fullName>
    </submittedName>
</protein>
<dbReference type="Pfam" id="PF07022">
    <property type="entry name" value="Phage_CI_repr"/>
    <property type="match status" value="1"/>
</dbReference>
<feature type="domain" description="Bacteriophage CI repressor N-terminal" evidence="1">
    <location>
        <begin position="6"/>
        <end position="69"/>
    </location>
</feature>
<dbReference type="Gene3D" id="1.10.260.40">
    <property type="entry name" value="lambda repressor-like DNA-binding domains"/>
    <property type="match status" value="1"/>
</dbReference>
<keyword evidence="2" id="KW-0269">Exonuclease</keyword>
<proteinExistence type="predicted"/>
<accession>A0A6G7GP39</accession>
<dbReference type="InterPro" id="IPR010982">
    <property type="entry name" value="Lambda_DNA-bd_dom_sf"/>
</dbReference>